<reference evidence="2 3" key="1">
    <citation type="journal article" date="2019" name="Sci. Rep.">
        <title>A high-quality genome of Eragrostis curvula grass provides insights into Poaceae evolution and supports new strategies to enhance forage quality.</title>
        <authorList>
            <person name="Carballo J."/>
            <person name="Santos B.A.C.M."/>
            <person name="Zappacosta D."/>
            <person name="Garbus I."/>
            <person name="Selva J.P."/>
            <person name="Gallo C.A."/>
            <person name="Diaz A."/>
            <person name="Albertini E."/>
            <person name="Caccamo M."/>
            <person name="Echenique V."/>
        </authorList>
    </citation>
    <scope>NUCLEOTIDE SEQUENCE [LARGE SCALE GENOMIC DNA]</scope>
    <source>
        <strain evidence="3">cv. Victoria</strain>
        <tissue evidence="2">Leaf</tissue>
    </source>
</reference>
<gene>
    <name evidence="2" type="ORF">EJB05_01844</name>
</gene>
<feature type="non-terminal residue" evidence="2">
    <location>
        <position position="1"/>
    </location>
</feature>
<comment type="caution">
    <text evidence="2">The sequence shown here is derived from an EMBL/GenBank/DDBJ whole genome shotgun (WGS) entry which is preliminary data.</text>
</comment>
<evidence type="ECO:0000313" key="3">
    <source>
        <dbReference type="Proteomes" id="UP000324897"/>
    </source>
</evidence>
<dbReference type="AlphaFoldDB" id="A0A5J9WNZ7"/>
<proteinExistence type="predicted"/>
<evidence type="ECO:0000256" key="1">
    <source>
        <dbReference type="SAM" id="MobiDB-lite"/>
    </source>
</evidence>
<evidence type="ECO:0000313" key="2">
    <source>
        <dbReference type="EMBL" id="TVU50472.1"/>
    </source>
</evidence>
<dbReference type="Gramene" id="TVU50472">
    <property type="protein sequence ID" value="TVU50472"/>
    <property type="gene ID" value="EJB05_01844"/>
</dbReference>
<organism evidence="2 3">
    <name type="scientific">Eragrostis curvula</name>
    <name type="common">weeping love grass</name>
    <dbReference type="NCBI Taxonomy" id="38414"/>
    <lineage>
        <taxon>Eukaryota</taxon>
        <taxon>Viridiplantae</taxon>
        <taxon>Streptophyta</taxon>
        <taxon>Embryophyta</taxon>
        <taxon>Tracheophyta</taxon>
        <taxon>Spermatophyta</taxon>
        <taxon>Magnoliopsida</taxon>
        <taxon>Liliopsida</taxon>
        <taxon>Poales</taxon>
        <taxon>Poaceae</taxon>
        <taxon>PACMAD clade</taxon>
        <taxon>Chloridoideae</taxon>
        <taxon>Eragrostideae</taxon>
        <taxon>Eragrostidinae</taxon>
        <taxon>Eragrostis</taxon>
    </lineage>
</organism>
<dbReference type="EMBL" id="RWGY01000002">
    <property type="protein sequence ID" value="TVU50472.1"/>
    <property type="molecule type" value="Genomic_DNA"/>
</dbReference>
<accession>A0A5J9WNZ7</accession>
<dbReference type="Proteomes" id="UP000324897">
    <property type="component" value="Chromosome 6"/>
</dbReference>
<feature type="compositionally biased region" description="Polar residues" evidence="1">
    <location>
        <begin position="125"/>
        <end position="143"/>
    </location>
</feature>
<feature type="region of interest" description="Disordered" evidence="1">
    <location>
        <begin position="1"/>
        <end position="144"/>
    </location>
</feature>
<keyword evidence="3" id="KW-1185">Reference proteome</keyword>
<feature type="compositionally biased region" description="Basic and acidic residues" evidence="1">
    <location>
        <begin position="35"/>
        <end position="44"/>
    </location>
</feature>
<sequence>MAATQDTLAPRRNSIQNRRRSREYLEFYSDEPTDDQPRLHREIRPSQSPESYFSPTSPSAAFDLDGNDQPPAILDVYTYHDGPTSASPSELQRAQDIAERRLPATARRRPSSGNEQVEAEEDLQQDNISQNREAEVTNLSVENQGKPRTYVELPKGVLPWDVQVSEGWSAQWEADEPP</sequence>
<protein>
    <submittedName>
        <fullName evidence="2">Uncharacterized protein</fullName>
    </submittedName>
</protein>
<name>A0A5J9WNZ7_9POAL</name>
<feature type="compositionally biased region" description="Polar residues" evidence="1">
    <location>
        <begin position="45"/>
        <end position="59"/>
    </location>
</feature>